<dbReference type="EMBL" id="CM042015">
    <property type="protein sequence ID" value="KAI3710992.1"/>
    <property type="molecule type" value="Genomic_DNA"/>
</dbReference>
<reference evidence="1 2" key="2">
    <citation type="journal article" date="2022" name="Mol. Ecol. Resour.">
        <title>The genomes of chicory, endive, great burdock and yacon provide insights into Asteraceae paleo-polyploidization history and plant inulin production.</title>
        <authorList>
            <person name="Fan W."/>
            <person name="Wang S."/>
            <person name="Wang H."/>
            <person name="Wang A."/>
            <person name="Jiang F."/>
            <person name="Liu H."/>
            <person name="Zhao H."/>
            <person name="Xu D."/>
            <person name="Zhang Y."/>
        </authorList>
    </citation>
    <scope>NUCLEOTIDE SEQUENCE [LARGE SCALE GENOMIC DNA]</scope>
    <source>
        <strain evidence="2">cv. Punajuju</strain>
        <tissue evidence="1">Leaves</tissue>
    </source>
</reference>
<reference evidence="2" key="1">
    <citation type="journal article" date="2022" name="Mol. Ecol. Resour.">
        <title>The genomes of chicory, endive, great burdock and yacon provide insights into Asteraceae palaeo-polyploidization history and plant inulin production.</title>
        <authorList>
            <person name="Fan W."/>
            <person name="Wang S."/>
            <person name="Wang H."/>
            <person name="Wang A."/>
            <person name="Jiang F."/>
            <person name="Liu H."/>
            <person name="Zhao H."/>
            <person name="Xu D."/>
            <person name="Zhang Y."/>
        </authorList>
    </citation>
    <scope>NUCLEOTIDE SEQUENCE [LARGE SCALE GENOMIC DNA]</scope>
    <source>
        <strain evidence="2">cv. Punajuju</strain>
    </source>
</reference>
<comment type="caution">
    <text evidence="1">The sequence shown here is derived from an EMBL/GenBank/DDBJ whole genome shotgun (WGS) entry which is preliminary data.</text>
</comment>
<accession>A0ACB9ALA0</accession>
<evidence type="ECO:0000313" key="2">
    <source>
        <dbReference type="Proteomes" id="UP001055811"/>
    </source>
</evidence>
<organism evidence="1 2">
    <name type="scientific">Cichorium intybus</name>
    <name type="common">Chicory</name>
    <dbReference type="NCBI Taxonomy" id="13427"/>
    <lineage>
        <taxon>Eukaryota</taxon>
        <taxon>Viridiplantae</taxon>
        <taxon>Streptophyta</taxon>
        <taxon>Embryophyta</taxon>
        <taxon>Tracheophyta</taxon>
        <taxon>Spermatophyta</taxon>
        <taxon>Magnoliopsida</taxon>
        <taxon>eudicotyledons</taxon>
        <taxon>Gunneridae</taxon>
        <taxon>Pentapetalae</taxon>
        <taxon>asterids</taxon>
        <taxon>campanulids</taxon>
        <taxon>Asterales</taxon>
        <taxon>Asteraceae</taxon>
        <taxon>Cichorioideae</taxon>
        <taxon>Cichorieae</taxon>
        <taxon>Cichoriinae</taxon>
        <taxon>Cichorium</taxon>
    </lineage>
</organism>
<sequence length="304" mass="35018">MMSCPKLGVATALDQSGLRPSPEVVEQILKRFTNVGRVDEAIEIIKDMEFNGERWRCCWNWFGIRLWDSIEEASHWPFFPYHHSRRSFFSPSGKNDHTHRKTETIWKTNYHLLISLHSIRHGIRIWSSRVPNQWSLRDGTKKMPRFYLQAVNFLGQHRHVSFMEHLSNKYYLIAKNCNHFTNEVSMRLTGKPIPGLAKLAVRHLPDHATISDEDSDSGDSSLTMGSEEDEVDNHHLLNESNSDVAFLQETPFYAFLGMSWHQQSSSPIENIWDNDVAPSNDEKKAGLTAAILVIGSRLMRSSTR</sequence>
<keyword evidence="2" id="KW-1185">Reference proteome</keyword>
<evidence type="ECO:0000313" key="1">
    <source>
        <dbReference type="EMBL" id="KAI3710992.1"/>
    </source>
</evidence>
<proteinExistence type="predicted"/>
<dbReference type="Proteomes" id="UP001055811">
    <property type="component" value="Linkage Group LG07"/>
</dbReference>
<protein>
    <submittedName>
        <fullName evidence="1">Uncharacterized protein</fullName>
    </submittedName>
</protein>
<gene>
    <name evidence="1" type="ORF">L2E82_40793</name>
</gene>
<name>A0ACB9ALA0_CICIN</name>